<evidence type="ECO:0000313" key="2">
    <source>
        <dbReference type="Proteomes" id="UP001056778"/>
    </source>
</evidence>
<protein>
    <submittedName>
        <fullName evidence="1">Cuticle protein</fullName>
    </submittedName>
</protein>
<organism evidence="1 2">
    <name type="scientific">Holotrichia oblita</name>
    <name type="common">Chafer beetle</name>
    <dbReference type="NCBI Taxonomy" id="644536"/>
    <lineage>
        <taxon>Eukaryota</taxon>
        <taxon>Metazoa</taxon>
        <taxon>Ecdysozoa</taxon>
        <taxon>Arthropoda</taxon>
        <taxon>Hexapoda</taxon>
        <taxon>Insecta</taxon>
        <taxon>Pterygota</taxon>
        <taxon>Neoptera</taxon>
        <taxon>Endopterygota</taxon>
        <taxon>Coleoptera</taxon>
        <taxon>Polyphaga</taxon>
        <taxon>Scarabaeiformia</taxon>
        <taxon>Scarabaeidae</taxon>
        <taxon>Melolonthinae</taxon>
        <taxon>Holotrichia</taxon>
    </lineage>
</organism>
<reference evidence="1" key="1">
    <citation type="submission" date="2022-04" db="EMBL/GenBank/DDBJ databases">
        <title>Chromosome-scale genome assembly of Holotrichia oblita Faldermann.</title>
        <authorList>
            <person name="Rongchong L."/>
        </authorList>
    </citation>
    <scope>NUCLEOTIDE SEQUENCE</scope>
    <source>
        <strain evidence="1">81SQS9</strain>
    </source>
</reference>
<evidence type="ECO:0000313" key="1">
    <source>
        <dbReference type="EMBL" id="KAI4470823.1"/>
    </source>
</evidence>
<proteinExistence type="predicted"/>
<dbReference type="Proteomes" id="UP001056778">
    <property type="component" value="Chromosome 1"/>
</dbReference>
<gene>
    <name evidence="1" type="ORF">MML48_1g08695</name>
</gene>
<sequence length="120" mass="13833">MVTRCVPTCSNTSKEAILHRFPYFDEEAILHKMPRIYTKKTDRDLPEENMKQAITDVLEGNMSARGSATKNNVTKSRLYRANYSPEGAKNCGKERRTSSWSSYLAGTWRTRYSGRHYIGF</sequence>
<keyword evidence="2" id="KW-1185">Reference proteome</keyword>
<dbReference type="EMBL" id="CM043015">
    <property type="protein sequence ID" value="KAI4470823.1"/>
    <property type="molecule type" value="Genomic_DNA"/>
</dbReference>
<name>A0ACB9TVP0_HOLOL</name>
<comment type="caution">
    <text evidence="1">The sequence shown here is derived from an EMBL/GenBank/DDBJ whole genome shotgun (WGS) entry which is preliminary data.</text>
</comment>
<accession>A0ACB9TVP0</accession>